<dbReference type="Pfam" id="PF04096">
    <property type="entry name" value="Nucleoporin2"/>
    <property type="match status" value="1"/>
</dbReference>
<dbReference type="InterPro" id="IPR007230">
    <property type="entry name" value="Nup98_auto-Pept-S59_dom"/>
</dbReference>
<proteinExistence type="inferred from homology"/>
<evidence type="ECO:0000313" key="15">
    <source>
        <dbReference type="WBParaSite" id="MBELARI_LOCUS12981"/>
    </source>
</evidence>
<dbReference type="InterPro" id="IPR021967">
    <property type="entry name" value="Nup98_C"/>
</dbReference>
<evidence type="ECO:0000256" key="4">
    <source>
        <dbReference type="ARBA" id="ARBA00013472"/>
    </source>
</evidence>
<dbReference type="GO" id="GO:0000973">
    <property type="term" value="P:post-transcriptional tethering of RNA polymerase II gene DNA at nuclear periphery"/>
    <property type="evidence" value="ECO:0007669"/>
    <property type="project" value="TreeGrafter"/>
</dbReference>
<dbReference type="PANTHER" id="PTHR23198:SF6">
    <property type="entry name" value="NUCLEAR PORE COMPLEX PROTEIN NUP98-NUP96"/>
    <property type="match status" value="1"/>
</dbReference>
<accession>A0AAF3EG91</accession>
<evidence type="ECO:0000259" key="13">
    <source>
        <dbReference type="PROSITE" id="PS51434"/>
    </source>
</evidence>
<comment type="similarity">
    <text evidence="3">Belongs to the nucleoporin GLFG family.</text>
</comment>
<feature type="domain" description="Peptidase S59" evidence="13">
    <location>
        <begin position="1"/>
        <end position="118"/>
    </location>
</feature>
<name>A0AAF3EG91_9BILA</name>
<comment type="subcellular location">
    <subcellularLocation>
        <location evidence="2">Nucleus membrane</location>
        <topology evidence="2">Peripheral membrane protein</topology>
        <orientation evidence="2">Nucleoplasmic side</orientation>
    </subcellularLocation>
    <subcellularLocation>
        <location evidence="1">Nucleus</location>
        <location evidence="1">Nuclear pore complex</location>
    </subcellularLocation>
</comment>
<evidence type="ECO:0000256" key="9">
    <source>
        <dbReference type="ARBA" id="ARBA00023010"/>
    </source>
</evidence>
<dbReference type="GO" id="GO:0044614">
    <property type="term" value="C:nuclear pore cytoplasmic filaments"/>
    <property type="evidence" value="ECO:0007669"/>
    <property type="project" value="TreeGrafter"/>
</dbReference>
<evidence type="ECO:0000256" key="5">
    <source>
        <dbReference type="ARBA" id="ARBA00022448"/>
    </source>
</evidence>
<dbReference type="GO" id="GO:0008139">
    <property type="term" value="F:nuclear localization sequence binding"/>
    <property type="evidence" value="ECO:0007669"/>
    <property type="project" value="TreeGrafter"/>
</dbReference>
<evidence type="ECO:0000256" key="8">
    <source>
        <dbReference type="ARBA" id="ARBA00022927"/>
    </source>
</evidence>
<reference evidence="15" key="1">
    <citation type="submission" date="2024-02" db="UniProtKB">
        <authorList>
            <consortium name="WormBaseParasite"/>
        </authorList>
    </citation>
    <scope>IDENTIFICATION</scope>
</reference>
<evidence type="ECO:0000256" key="1">
    <source>
        <dbReference type="ARBA" id="ARBA00004567"/>
    </source>
</evidence>
<evidence type="ECO:0000256" key="6">
    <source>
        <dbReference type="ARBA" id="ARBA00022813"/>
    </source>
</evidence>
<dbReference type="GO" id="GO:0006606">
    <property type="term" value="P:protein import into nucleus"/>
    <property type="evidence" value="ECO:0007669"/>
    <property type="project" value="TreeGrafter"/>
</dbReference>
<keyword evidence="11" id="KW-0539">Nucleus</keyword>
<dbReference type="InterPro" id="IPR037665">
    <property type="entry name" value="Nucleoporin_S59-like"/>
</dbReference>
<keyword evidence="10" id="KW-0906">Nuclear pore complex</keyword>
<dbReference type="GO" id="GO:0031965">
    <property type="term" value="C:nuclear membrane"/>
    <property type="evidence" value="ECO:0007669"/>
    <property type="project" value="UniProtKB-SubCell"/>
</dbReference>
<evidence type="ECO:0000256" key="12">
    <source>
        <dbReference type="SAM" id="MobiDB-lite"/>
    </source>
</evidence>
<dbReference type="PROSITE" id="PS51434">
    <property type="entry name" value="NUP_C"/>
    <property type="match status" value="1"/>
</dbReference>
<dbReference type="WBParaSite" id="MBELARI_LOCUS12981">
    <property type="protein sequence ID" value="MBELARI_LOCUS12981"/>
    <property type="gene ID" value="MBELARI_LOCUS12981"/>
</dbReference>
<dbReference type="GO" id="GO:0051028">
    <property type="term" value="P:mRNA transport"/>
    <property type="evidence" value="ECO:0007669"/>
    <property type="project" value="UniProtKB-KW"/>
</dbReference>
<keyword evidence="7" id="KW-0509">mRNA transport</keyword>
<evidence type="ECO:0000256" key="11">
    <source>
        <dbReference type="ARBA" id="ARBA00023242"/>
    </source>
</evidence>
<feature type="region of interest" description="Disordered" evidence="12">
    <location>
        <begin position="260"/>
        <end position="291"/>
    </location>
</feature>
<evidence type="ECO:0000256" key="7">
    <source>
        <dbReference type="ARBA" id="ARBA00022816"/>
    </source>
</evidence>
<dbReference type="Pfam" id="PF12110">
    <property type="entry name" value="Nup96"/>
    <property type="match status" value="1"/>
</dbReference>
<keyword evidence="9" id="KW-0811">Translocation</keyword>
<dbReference type="GO" id="GO:0003723">
    <property type="term" value="F:RNA binding"/>
    <property type="evidence" value="ECO:0007669"/>
    <property type="project" value="TreeGrafter"/>
</dbReference>
<protein>
    <recommendedName>
        <fullName evidence="4">Nuclear pore complex protein Nup98-Nup96</fullName>
    </recommendedName>
</protein>
<dbReference type="GO" id="GO:0006405">
    <property type="term" value="P:RNA export from nucleus"/>
    <property type="evidence" value="ECO:0007669"/>
    <property type="project" value="TreeGrafter"/>
</dbReference>
<dbReference type="InterPro" id="IPR036903">
    <property type="entry name" value="Nup98_auto-Pept-S59_dom_sf"/>
</dbReference>
<dbReference type="PANTHER" id="PTHR23198">
    <property type="entry name" value="NUCLEOPORIN"/>
    <property type="match status" value="1"/>
</dbReference>
<evidence type="ECO:0000256" key="10">
    <source>
        <dbReference type="ARBA" id="ARBA00023132"/>
    </source>
</evidence>
<dbReference type="Proteomes" id="UP000887575">
    <property type="component" value="Unassembled WGS sequence"/>
</dbReference>
<keyword evidence="8" id="KW-0653">Protein transport</keyword>
<keyword evidence="5" id="KW-0813">Transport</keyword>
<evidence type="ECO:0000256" key="3">
    <source>
        <dbReference type="ARBA" id="ARBA00008926"/>
    </source>
</evidence>
<evidence type="ECO:0000256" key="2">
    <source>
        <dbReference type="ARBA" id="ARBA00004620"/>
    </source>
</evidence>
<keyword evidence="14" id="KW-1185">Reference proteome</keyword>
<dbReference type="GO" id="GO:0034398">
    <property type="term" value="P:telomere tethering at nuclear periphery"/>
    <property type="evidence" value="ECO:0007669"/>
    <property type="project" value="TreeGrafter"/>
</dbReference>
<feature type="compositionally biased region" description="Basic and acidic residues" evidence="12">
    <location>
        <begin position="260"/>
        <end position="273"/>
    </location>
</feature>
<dbReference type="GO" id="GO:0017056">
    <property type="term" value="F:structural constituent of nuclear pore"/>
    <property type="evidence" value="ECO:0007669"/>
    <property type="project" value="InterPro"/>
</dbReference>
<organism evidence="14 15">
    <name type="scientific">Mesorhabditis belari</name>
    <dbReference type="NCBI Taxonomy" id="2138241"/>
    <lineage>
        <taxon>Eukaryota</taxon>
        <taxon>Metazoa</taxon>
        <taxon>Ecdysozoa</taxon>
        <taxon>Nematoda</taxon>
        <taxon>Chromadorea</taxon>
        <taxon>Rhabditida</taxon>
        <taxon>Rhabditina</taxon>
        <taxon>Rhabditomorpha</taxon>
        <taxon>Rhabditoidea</taxon>
        <taxon>Rhabditidae</taxon>
        <taxon>Mesorhabditinae</taxon>
        <taxon>Mesorhabditis</taxon>
    </lineage>
</organism>
<sequence length="846" mass="96744">MDEHETLEDGLLIEHAYGSVRWKGPIQIRRNLQLDQIVQFRRREIEVYPDTVNKPPIGEELNRNAEVTLHGVWPLNNENSTYAQHWSNRLKEKLDLMGARFLGYTTATGTVTFEVDHFSKYGLNHADEDDDVEMPIRDQDTSRQESDLQLHVQRARTDRFIVDEDNEVSTPQTIQEFGLTPRFFAPMTAGFSITPIRSFKRKVAFNDRDPVFDASLPVMKKLEVVETTAHRQVLSRRFDYENQVVDEVMVFDAKMEDAPKKKTREIEKTEPLPREGPLPSELTTRPLEGGPIDVVASKGPGASIRMISKSGGLMTIVKPSSCKVAVVPLDFPDDLETDEDCNTKTLFVQPSGDFQGLINSYIRVHDLYDKESQARLWTLCALLFKKNETTLEEWHIERAQMMGSWIQKVLRDEEANTLWEYVSRGKFDELPFSCLQRFVVSASLPLCHDTNVRSKARKQIDYWLNNRQLDLVNQDELKTYMVIAGMRKLTWKRASGEYEFVNIYSGLHWLQAFGLHVWYLGEEDEPISRSVDRLIEDANDQLLMLPIRDPAWELIRFAGAEHHRPIEPCLEAAQFCTSWVSDFYPSWHMWAVIQTAGNWKMDPVAEEKLHRQYAAQLVSCGSLHLAVFVLSHIQNEINRTLAIQSLLIAEVASLNDALINKMMSLVKIPDKLIYTALALHAKLNFKADDEFEYHVKAKNWTDAESLFVNKLGREAILLGDCKRLSSLTEKLKSDLSIEQRWCPRTLLFAEYSYLLVIVASKGEKISSELVQLCNSIDERLDGEEHLKAPFKEIATTIALYVATLRATIGAPSWMQGSAAGKRCVRFGFSTADMGKINRLLRNAEAP</sequence>
<dbReference type="SUPFAM" id="SSF82215">
    <property type="entry name" value="C-terminal autoproteolytic domain of nucleoporin nup98"/>
    <property type="match status" value="1"/>
</dbReference>
<keyword evidence="6" id="KW-0068">Autocatalytic cleavage</keyword>
<dbReference type="AlphaFoldDB" id="A0AAF3EG91"/>
<evidence type="ECO:0000313" key="14">
    <source>
        <dbReference type="Proteomes" id="UP000887575"/>
    </source>
</evidence>
<dbReference type="Gene3D" id="3.30.1610.10">
    <property type="entry name" value="Peptidase S59, nucleoporin"/>
    <property type="match status" value="1"/>
</dbReference>